<sequence length="158" mass="17523">MQKLYLLIVAFCCVQLCYGASISNEDIDSSEGLTDEDVNNFRNLLLTVPGITKKTVDTLHGVFDKLKKVPDSEEGFADLFVTFLSLGNNGLNKEQWTDLFNKADDEAEVEREIRAKLPAKEAEEVLKIVRKFSTAEDVKQGVIELIMYGITGAVAKSS</sequence>
<accession>A0A9Q0S8W0</accession>
<comment type="caution">
    <text evidence="2">The sequence shown here is derived from an EMBL/GenBank/DDBJ whole genome shotgun (WGS) entry which is preliminary data.</text>
</comment>
<evidence type="ECO:0000313" key="2">
    <source>
        <dbReference type="EMBL" id="KAJ6648368.1"/>
    </source>
</evidence>
<keyword evidence="3" id="KW-1185">Reference proteome</keyword>
<gene>
    <name evidence="2" type="ORF">Bhyg_03596</name>
</gene>
<proteinExistence type="predicted"/>
<feature type="signal peptide" evidence="1">
    <location>
        <begin position="1"/>
        <end position="19"/>
    </location>
</feature>
<dbReference type="AlphaFoldDB" id="A0A9Q0S8W0"/>
<keyword evidence="1" id="KW-0732">Signal</keyword>
<evidence type="ECO:0000313" key="3">
    <source>
        <dbReference type="Proteomes" id="UP001151699"/>
    </source>
</evidence>
<name>A0A9Q0S8W0_9DIPT</name>
<evidence type="ECO:0000256" key="1">
    <source>
        <dbReference type="SAM" id="SignalP"/>
    </source>
</evidence>
<protein>
    <submittedName>
        <fullName evidence="2">Uncharacterized protein</fullName>
    </submittedName>
</protein>
<feature type="chain" id="PRO_5040387559" evidence="1">
    <location>
        <begin position="20"/>
        <end position="158"/>
    </location>
</feature>
<dbReference type="Proteomes" id="UP001151699">
    <property type="component" value="Chromosome A"/>
</dbReference>
<organism evidence="2 3">
    <name type="scientific">Pseudolycoriella hygida</name>
    <dbReference type="NCBI Taxonomy" id="35572"/>
    <lineage>
        <taxon>Eukaryota</taxon>
        <taxon>Metazoa</taxon>
        <taxon>Ecdysozoa</taxon>
        <taxon>Arthropoda</taxon>
        <taxon>Hexapoda</taxon>
        <taxon>Insecta</taxon>
        <taxon>Pterygota</taxon>
        <taxon>Neoptera</taxon>
        <taxon>Endopterygota</taxon>
        <taxon>Diptera</taxon>
        <taxon>Nematocera</taxon>
        <taxon>Sciaroidea</taxon>
        <taxon>Sciaridae</taxon>
        <taxon>Pseudolycoriella</taxon>
    </lineage>
</organism>
<reference evidence="2" key="1">
    <citation type="submission" date="2022-07" db="EMBL/GenBank/DDBJ databases">
        <authorList>
            <person name="Trinca V."/>
            <person name="Uliana J.V.C."/>
            <person name="Torres T.T."/>
            <person name="Ward R.J."/>
            <person name="Monesi N."/>
        </authorList>
    </citation>
    <scope>NUCLEOTIDE SEQUENCE</scope>
    <source>
        <strain evidence="2">HSMRA1968</strain>
        <tissue evidence="2">Whole embryos</tissue>
    </source>
</reference>
<dbReference type="EMBL" id="WJQU01000001">
    <property type="protein sequence ID" value="KAJ6648368.1"/>
    <property type="molecule type" value="Genomic_DNA"/>
</dbReference>